<dbReference type="FunFam" id="2.60.40.60:FF:000012">
    <property type="entry name" value="Cadherin 24"/>
    <property type="match status" value="1"/>
</dbReference>
<evidence type="ECO:0000313" key="20">
    <source>
        <dbReference type="Proteomes" id="UP000261540"/>
    </source>
</evidence>
<evidence type="ECO:0000256" key="16">
    <source>
        <dbReference type="SAM" id="MobiDB-lite"/>
    </source>
</evidence>
<evidence type="ECO:0000256" key="5">
    <source>
        <dbReference type="ARBA" id="ARBA00022729"/>
    </source>
</evidence>
<dbReference type="GO" id="GO:0002009">
    <property type="term" value="P:morphogenesis of an epithelium"/>
    <property type="evidence" value="ECO:0007669"/>
    <property type="project" value="UniProtKB-ARBA"/>
</dbReference>
<dbReference type="GeneTree" id="ENSGT00940000154673"/>
<comment type="function">
    <text evidence="15">Cadherins are calcium-dependent cell adhesion proteins.</text>
</comment>
<dbReference type="PANTHER" id="PTHR24027:SF96">
    <property type="entry name" value="CADHERIN-12"/>
    <property type="match status" value="1"/>
</dbReference>
<evidence type="ECO:0000256" key="12">
    <source>
        <dbReference type="ARBA" id="ARBA00069585"/>
    </source>
</evidence>
<dbReference type="GO" id="GO:0034332">
    <property type="term" value="P:adherens junction organization"/>
    <property type="evidence" value="ECO:0007669"/>
    <property type="project" value="TreeGrafter"/>
</dbReference>
<evidence type="ECO:0000256" key="4">
    <source>
        <dbReference type="ARBA" id="ARBA00022723"/>
    </source>
</evidence>
<dbReference type="InterPro" id="IPR000233">
    <property type="entry name" value="Cadherin_Y-type_LIR"/>
</dbReference>
<feature type="domain" description="Cadherin" evidence="18">
    <location>
        <begin position="404"/>
        <end position="508"/>
    </location>
</feature>
<dbReference type="InterPro" id="IPR015919">
    <property type="entry name" value="Cadherin-like_sf"/>
</dbReference>
<dbReference type="Pfam" id="PF01049">
    <property type="entry name" value="CADH_Y-type_LIR"/>
    <property type="match status" value="1"/>
</dbReference>
<dbReference type="GO" id="GO:0007043">
    <property type="term" value="P:cell-cell junction assembly"/>
    <property type="evidence" value="ECO:0007669"/>
    <property type="project" value="TreeGrafter"/>
</dbReference>
<evidence type="ECO:0000313" key="19">
    <source>
        <dbReference type="Ensembl" id="ENSPKIP00000037619.1"/>
    </source>
</evidence>
<evidence type="ECO:0000256" key="10">
    <source>
        <dbReference type="ARBA" id="ARBA00023136"/>
    </source>
</evidence>
<reference evidence="19" key="2">
    <citation type="submission" date="2025-09" db="UniProtKB">
        <authorList>
            <consortium name="Ensembl"/>
        </authorList>
    </citation>
    <scope>IDENTIFICATION</scope>
</reference>
<evidence type="ECO:0000256" key="3">
    <source>
        <dbReference type="ARBA" id="ARBA00022692"/>
    </source>
</evidence>
<dbReference type="InterPro" id="IPR002126">
    <property type="entry name" value="Cadherin-like_dom"/>
</dbReference>
<evidence type="ECO:0000256" key="1">
    <source>
        <dbReference type="ARBA" id="ARBA00004251"/>
    </source>
</evidence>
<keyword evidence="10 17" id="KW-0472">Membrane</keyword>
<proteinExistence type="predicted"/>
<evidence type="ECO:0000256" key="15">
    <source>
        <dbReference type="RuleBase" id="RU004357"/>
    </source>
</evidence>
<dbReference type="STRING" id="1676925.ENSPKIP00000037619"/>
<dbReference type="SUPFAM" id="SSF49313">
    <property type="entry name" value="Cadherin-like"/>
    <property type="match status" value="5"/>
</dbReference>
<evidence type="ECO:0000256" key="8">
    <source>
        <dbReference type="ARBA" id="ARBA00022889"/>
    </source>
</evidence>
<dbReference type="Gene3D" id="4.10.900.10">
    <property type="entry name" value="TCF3-CBD (Catenin binding domain)"/>
    <property type="match status" value="1"/>
</dbReference>
<evidence type="ECO:0000256" key="14">
    <source>
        <dbReference type="RuleBase" id="RU003318"/>
    </source>
</evidence>
<dbReference type="FunFam" id="2.60.40.60:FF:000008">
    <property type="entry name" value="Cadherin 24"/>
    <property type="match status" value="1"/>
</dbReference>
<accession>A0A3B3T437</accession>
<organism evidence="19 20">
    <name type="scientific">Paramormyrops kingsleyae</name>
    <dbReference type="NCBI Taxonomy" id="1676925"/>
    <lineage>
        <taxon>Eukaryota</taxon>
        <taxon>Metazoa</taxon>
        <taxon>Chordata</taxon>
        <taxon>Craniata</taxon>
        <taxon>Vertebrata</taxon>
        <taxon>Euteleostomi</taxon>
        <taxon>Actinopterygii</taxon>
        <taxon>Neopterygii</taxon>
        <taxon>Teleostei</taxon>
        <taxon>Osteoglossocephala</taxon>
        <taxon>Osteoglossomorpha</taxon>
        <taxon>Osteoglossiformes</taxon>
        <taxon>Mormyridae</taxon>
        <taxon>Paramormyrops</taxon>
    </lineage>
</organism>
<dbReference type="GO" id="GO:0044331">
    <property type="term" value="P:cell-cell adhesion mediated by cadherin"/>
    <property type="evidence" value="ECO:0007669"/>
    <property type="project" value="TreeGrafter"/>
</dbReference>
<keyword evidence="4" id="KW-0479">Metal-binding</keyword>
<dbReference type="GO" id="GO:0005509">
    <property type="term" value="F:calcium ion binding"/>
    <property type="evidence" value="ECO:0007669"/>
    <property type="project" value="UniProtKB-UniRule"/>
</dbReference>
<reference evidence="19" key="1">
    <citation type="submission" date="2025-08" db="UniProtKB">
        <authorList>
            <consortium name="Ensembl"/>
        </authorList>
    </citation>
    <scope>IDENTIFICATION</scope>
</reference>
<dbReference type="SMART" id="SM00112">
    <property type="entry name" value="CA"/>
    <property type="match status" value="5"/>
</dbReference>
<feature type="domain" description="Cadherin" evidence="18">
    <location>
        <begin position="289"/>
        <end position="403"/>
    </location>
</feature>
<evidence type="ECO:0000256" key="9">
    <source>
        <dbReference type="ARBA" id="ARBA00022989"/>
    </source>
</evidence>
<evidence type="ECO:0000256" key="6">
    <source>
        <dbReference type="ARBA" id="ARBA00022737"/>
    </source>
</evidence>
<evidence type="ECO:0000259" key="18">
    <source>
        <dbReference type="PROSITE" id="PS50268"/>
    </source>
</evidence>
<dbReference type="InterPro" id="IPR027397">
    <property type="entry name" value="Catenin-bd_sf"/>
</dbReference>
<keyword evidence="5" id="KW-0732">Signal</keyword>
<dbReference type="GO" id="GO:0016339">
    <property type="term" value="P:calcium-dependent cell-cell adhesion via plasma membrane cell adhesion molecules"/>
    <property type="evidence" value="ECO:0007669"/>
    <property type="project" value="TreeGrafter"/>
</dbReference>
<keyword evidence="6" id="KW-0677">Repeat</keyword>
<sequence length="809" mass="88729">MSELRLTGLRTLDGVVCPLPGMPMHARNCFLLFLWFLLDEGLLAPHGLLGKWHHRSRASLKRSWAPGSQRVRRSWVWNQFFVLEEYMGSDPQYVGKLHTDLDRGDSVVKYTLSGEGAGSIFTIDQTTGDIHAVRRLDREERPFYTLRAQAIDMATGRLLEEESEFVVKVQDINDNEPRFLEGPYTARVPEMAPIGTYVIQVTATDADDPTYGNSAQVVYSILHGQPYFSVDAKTGVIRTALPNMDREVRENYYVLIQAKDMGGQLGGLAGTTTINISLTDVNDNPPRFSKSIFHLRVLESSPTGSAVGRVKANDLDVGKNAEVEYSIVPGDGGGMFEITTDEQTQEGIITLRERLDFEEKSVHIFKVEASNPSTDGRFQHPDPLRDSATVRISVVDVAEPPAFGKPAYDMDVYENAPAGIIIGAVSAQDLDVGASPIRYSMDCMEDTNCSFEIDPVKGTISTTKALDREQTTEYNISIVATKVRNLDLSMQATVTIHVLDVNEFAPELITPYKTFVCENSKSGQVIGTISAQDKDLSPTGQRFTFRSLPGDIKNENFTVWDFANNTAGILTQRSGFRRRALDRYLVPVVVVDRGYPRLSSTGTLTVRVCSCGRDGSLISCSAEAVFFPAGVSTGALLAVLLGAAVLLVTVLLYVALRRRRKSAVSAVPGDGDIRENVIRYDDEGGGEEDTRAFDIGALRKPDAAEAQLHSSGRAWAPPKQDVPDVRDCIHQRLVERPSESAPPPYDSLATYGYEGDGSLAGSLSPIESLTAEVEEDHSYLDDLGPSFASLVAIISKPESHRDTEEEQGP</sequence>
<keyword evidence="7 13" id="KW-0106">Calcium</keyword>
<feature type="region of interest" description="Disordered" evidence="16">
    <location>
        <begin position="733"/>
        <end position="753"/>
    </location>
</feature>
<dbReference type="PANTHER" id="PTHR24027">
    <property type="entry name" value="CADHERIN-23"/>
    <property type="match status" value="1"/>
</dbReference>
<keyword evidence="20" id="KW-1185">Reference proteome</keyword>
<keyword evidence="2" id="KW-1003">Cell membrane</keyword>
<dbReference type="FunFam" id="2.60.40.60:FF:000009">
    <property type="entry name" value="Cadherin 24"/>
    <property type="match status" value="1"/>
</dbReference>
<dbReference type="AlphaFoldDB" id="A0A3B3T437"/>
<keyword evidence="9 17" id="KW-1133">Transmembrane helix</keyword>
<dbReference type="Pfam" id="PF00028">
    <property type="entry name" value="Cadherin"/>
    <property type="match status" value="5"/>
</dbReference>
<dbReference type="InterPro" id="IPR039808">
    <property type="entry name" value="Cadherin"/>
</dbReference>
<name>A0A3B3T437_9TELE</name>
<evidence type="ECO:0000256" key="11">
    <source>
        <dbReference type="ARBA" id="ARBA00023180"/>
    </source>
</evidence>
<evidence type="ECO:0000256" key="13">
    <source>
        <dbReference type="PROSITE-ProRule" id="PRU00043"/>
    </source>
</evidence>
<dbReference type="Proteomes" id="UP000261540">
    <property type="component" value="Unplaced"/>
</dbReference>
<dbReference type="KEGG" id="pki:111846192"/>
<dbReference type="GO" id="GO:0008013">
    <property type="term" value="F:beta-catenin binding"/>
    <property type="evidence" value="ECO:0007669"/>
    <property type="project" value="TreeGrafter"/>
</dbReference>
<dbReference type="GO" id="GO:0016342">
    <property type="term" value="C:catenin complex"/>
    <property type="evidence" value="ECO:0007669"/>
    <property type="project" value="TreeGrafter"/>
</dbReference>
<dbReference type="GO" id="GO:0000902">
    <property type="term" value="P:cell morphogenesis"/>
    <property type="evidence" value="ECO:0007669"/>
    <property type="project" value="TreeGrafter"/>
</dbReference>
<dbReference type="InterPro" id="IPR020894">
    <property type="entry name" value="Cadherin_CS"/>
</dbReference>
<dbReference type="PRINTS" id="PR00205">
    <property type="entry name" value="CADHERIN"/>
</dbReference>
<protein>
    <recommendedName>
        <fullName evidence="12">Cadherin-12</fullName>
    </recommendedName>
</protein>
<dbReference type="GO" id="GO:0005912">
    <property type="term" value="C:adherens junction"/>
    <property type="evidence" value="ECO:0007669"/>
    <property type="project" value="TreeGrafter"/>
</dbReference>
<feature type="transmembrane region" description="Helical" evidence="17">
    <location>
        <begin position="635"/>
        <end position="656"/>
    </location>
</feature>
<dbReference type="FunFam" id="2.60.40.60:FF:000014">
    <property type="entry name" value="Cadherin 8"/>
    <property type="match status" value="1"/>
</dbReference>
<dbReference type="Ensembl" id="ENSPKIT00000018591.1">
    <property type="protein sequence ID" value="ENSPKIP00000037619.1"/>
    <property type="gene ID" value="ENSPKIG00000015722.1"/>
</dbReference>
<evidence type="ECO:0000256" key="17">
    <source>
        <dbReference type="SAM" id="Phobius"/>
    </source>
</evidence>
<dbReference type="GO" id="GO:0016477">
    <property type="term" value="P:cell migration"/>
    <property type="evidence" value="ECO:0007669"/>
    <property type="project" value="TreeGrafter"/>
</dbReference>
<dbReference type="GO" id="GO:0045296">
    <property type="term" value="F:cadherin binding"/>
    <property type="evidence" value="ECO:0007669"/>
    <property type="project" value="TreeGrafter"/>
</dbReference>
<evidence type="ECO:0000256" key="7">
    <source>
        <dbReference type="ARBA" id="ARBA00022837"/>
    </source>
</evidence>
<feature type="domain" description="Cadherin" evidence="18">
    <location>
        <begin position="180"/>
        <end position="288"/>
    </location>
</feature>
<evidence type="ECO:0000256" key="2">
    <source>
        <dbReference type="ARBA" id="ARBA00022475"/>
    </source>
</evidence>
<dbReference type="GO" id="GO:0007156">
    <property type="term" value="P:homophilic cell adhesion via plasma membrane adhesion molecules"/>
    <property type="evidence" value="ECO:0007669"/>
    <property type="project" value="InterPro"/>
</dbReference>
<feature type="domain" description="Cadherin" evidence="18">
    <location>
        <begin position="99"/>
        <end position="179"/>
    </location>
</feature>
<keyword evidence="3 14" id="KW-0812">Transmembrane</keyword>
<keyword evidence="11" id="KW-0325">Glycoprotein</keyword>
<keyword evidence="8 14" id="KW-0130">Cell adhesion</keyword>
<dbReference type="FunFam" id="2.60.40.60:FF:000097">
    <property type="entry name" value="cadherin-12 isoform X1"/>
    <property type="match status" value="1"/>
</dbReference>
<dbReference type="CDD" id="cd11304">
    <property type="entry name" value="Cadherin_repeat"/>
    <property type="match status" value="5"/>
</dbReference>
<comment type="subcellular location">
    <subcellularLocation>
        <location evidence="1 14">Cell membrane</location>
        <topology evidence="1 14">Single-pass type I membrane protein</topology>
    </subcellularLocation>
</comment>
<feature type="domain" description="Cadherin" evidence="18">
    <location>
        <begin position="508"/>
        <end position="626"/>
    </location>
</feature>
<dbReference type="Gene3D" id="2.60.40.60">
    <property type="entry name" value="Cadherins"/>
    <property type="match status" value="5"/>
</dbReference>
<dbReference type="PROSITE" id="PS00232">
    <property type="entry name" value="CADHERIN_1"/>
    <property type="match status" value="1"/>
</dbReference>
<dbReference type="PROSITE" id="PS50268">
    <property type="entry name" value="CADHERIN_2"/>
    <property type="match status" value="5"/>
</dbReference>
<dbReference type="OrthoDB" id="6252479at2759"/>